<dbReference type="PANTHER" id="PTHR42798:SF2">
    <property type="entry name" value="ABC TRANSPORTER ATP-BINDING PROTEIN MG467-RELATED"/>
    <property type="match status" value="1"/>
</dbReference>
<organism evidence="6 7">
    <name type="scientific">Calidifontibacillus erzurumensis</name>
    <dbReference type="NCBI Taxonomy" id="2741433"/>
    <lineage>
        <taxon>Bacteria</taxon>
        <taxon>Bacillati</taxon>
        <taxon>Bacillota</taxon>
        <taxon>Bacilli</taxon>
        <taxon>Bacillales</taxon>
        <taxon>Bacillaceae</taxon>
        <taxon>Calidifontibacillus/Schinkia group</taxon>
        <taxon>Calidifontibacillus</taxon>
    </lineage>
</organism>
<sequence>MTNVLLTLEDVYKKFQDGQTEVDILKGISFSIHTGDFVSIIGPSGSGKSTLLTICGGLQEPTTGKVVFKDIDLYNLSKEELTEFRQKHIGFVFQHMHLIPYLTALENIMLPLVPRKIAIQEQIERAKFMLEQVGLADKANRYPNQLSGGEQGRVAIARAIVTNPSLLLADEPTGNLDSKTSKEIMDLFAALNKKGQTILFITHQLEYASYGNRMFEMKDGAINEAVLK</sequence>
<comment type="caution">
    <text evidence="6">The sequence shown here is derived from an EMBL/GenBank/DDBJ whole genome shotgun (WGS) entry which is preliminary data.</text>
</comment>
<evidence type="ECO:0000259" key="5">
    <source>
        <dbReference type="PROSITE" id="PS50893"/>
    </source>
</evidence>
<comment type="similarity">
    <text evidence="1">Belongs to the ABC transporter superfamily.</text>
</comment>
<evidence type="ECO:0000313" key="7">
    <source>
        <dbReference type="Proteomes" id="UP000625804"/>
    </source>
</evidence>
<evidence type="ECO:0000256" key="3">
    <source>
        <dbReference type="ARBA" id="ARBA00022741"/>
    </source>
</evidence>
<dbReference type="SMART" id="SM00382">
    <property type="entry name" value="AAA"/>
    <property type="match status" value="1"/>
</dbReference>
<gene>
    <name evidence="6" type="ORF">HR057_11920</name>
</gene>
<dbReference type="Proteomes" id="UP000625804">
    <property type="component" value="Unassembled WGS sequence"/>
</dbReference>
<dbReference type="RefSeq" id="WP_173731665.1">
    <property type="nucleotide sequence ID" value="NZ_JABTTE010000016.1"/>
</dbReference>
<dbReference type="FunFam" id="3.40.50.300:FF:000032">
    <property type="entry name" value="Export ABC transporter ATP-binding protein"/>
    <property type="match status" value="1"/>
</dbReference>
<feature type="domain" description="ABC transporter" evidence="5">
    <location>
        <begin position="6"/>
        <end position="228"/>
    </location>
</feature>
<dbReference type="GO" id="GO:0098796">
    <property type="term" value="C:membrane protein complex"/>
    <property type="evidence" value="ECO:0007669"/>
    <property type="project" value="UniProtKB-ARBA"/>
</dbReference>
<evidence type="ECO:0000313" key="6">
    <source>
        <dbReference type="EMBL" id="NSL52460.1"/>
    </source>
</evidence>
<evidence type="ECO:0000256" key="4">
    <source>
        <dbReference type="ARBA" id="ARBA00022840"/>
    </source>
</evidence>
<dbReference type="GO" id="GO:0022857">
    <property type="term" value="F:transmembrane transporter activity"/>
    <property type="evidence" value="ECO:0007669"/>
    <property type="project" value="UniProtKB-ARBA"/>
</dbReference>
<dbReference type="Gene3D" id="3.40.50.300">
    <property type="entry name" value="P-loop containing nucleotide triphosphate hydrolases"/>
    <property type="match status" value="1"/>
</dbReference>
<dbReference type="Pfam" id="PF00005">
    <property type="entry name" value="ABC_tran"/>
    <property type="match status" value="1"/>
</dbReference>
<name>A0A8J8GHK6_9BACI</name>
<dbReference type="AlphaFoldDB" id="A0A8J8GHK6"/>
<dbReference type="GO" id="GO:0005524">
    <property type="term" value="F:ATP binding"/>
    <property type="evidence" value="ECO:0007669"/>
    <property type="project" value="UniProtKB-KW"/>
</dbReference>
<proteinExistence type="inferred from homology"/>
<dbReference type="InterPro" id="IPR017911">
    <property type="entry name" value="MacB-like_ATP-bd"/>
</dbReference>
<evidence type="ECO:0000256" key="2">
    <source>
        <dbReference type="ARBA" id="ARBA00022448"/>
    </source>
</evidence>
<dbReference type="InterPro" id="IPR003439">
    <property type="entry name" value="ABC_transporter-like_ATP-bd"/>
</dbReference>
<dbReference type="CDD" id="cd03255">
    <property type="entry name" value="ABC_MJ0796_LolCDE_FtsE"/>
    <property type="match status" value="1"/>
</dbReference>
<reference evidence="6" key="1">
    <citation type="submission" date="2020-06" db="EMBL/GenBank/DDBJ databases">
        <title>A novel thermopfilic bacterium from Erzurum, Turkey.</title>
        <authorList>
            <person name="Adiguzel A."/>
            <person name="Ay H."/>
            <person name="Baltaci M.O."/>
        </authorList>
    </citation>
    <scope>NUCLEOTIDE SEQUENCE</scope>
    <source>
        <strain evidence="6">P2</strain>
    </source>
</reference>
<keyword evidence="3" id="KW-0547">Nucleotide-binding</keyword>
<dbReference type="GO" id="GO:0016887">
    <property type="term" value="F:ATP hydrolysis activity"/>
    <property type="evidence" value="ECO:0007669"/>
    <property type="project" value="InterPro"/>
</dbReference>
<dbReference type="InterPro" id="IPR003593">
    <property type="entry name" value="AAA+_ATPase"/>
</dbReference>
<keyword evidence="7" id="KW-1185">Reference proteome</keyword>
<keyword evidence="2" id="KW-0813">Transport</keyword>
<protein>
    <submittedName>
        <fullName evidence="6">ABC transporter ATP-binding protein</fullName>
    </submittedName>
</protein>
<evidence type="ECO:0000256" key="1">
    <source>
        <dbReference type="ARBA" id="ARBA00005417"/>
    </source>
</evidence>
<keyword evidence="4 6" id="KW-0067">ATP-binding</keyword>
<dbReference type="PROSITE" id="PS50893">
    <property type="entry name" value="ABC_TRANSPORTER_2"/>
    <property type="match status" value="1"/>
</dbReference>
<dbReference type="PANTHER" id="PTHR42798">
    <property type="entry name" value="LIPOPROTEIN-RELEASING SYSTEM ATP-BINDING PROTEIN LOLD"/>
    <property type="match status" value="1"/>
</dbReference>
<accession>A0A8J8GHK6</accession>
<dbReference type="InterPro" id="IPR027417">
    <property type="entry name" value="P-loop_NTPase"/>
</dbReference>
<dbReference type="SUPFAM" id="SSF52540">
    <property type="entry name" value="P-loop containing nucleoside triphosphate hydrolases"/>
    <property type="match status" value="1"/>
</dbReference>
<dbReference type="EMBL" id="JABTTE010000016">
    <property type="protein sequence ID" value="NSL52460.1"/>
    <property type="molecule type" value="Genomic_DNA"/>
</dbReference>